<keyword evidence="2" id="KW-1003">Cell membrane</keyword>
<keyword evidence="6" id="KW-0449">Lipoprotein</keyword>
<evidence type="ECO:0000256" key="6">
    <source>
        <dbReference type="ARBA" id="ARBA00023288"/>
    </source>
</evidence>
<gene>
    <name evidence="8" type="ORF">TPL01_11610</name>
</gene>
<evidence type="ECO:0000313" key="9">
    <source>
        <dbReference type="Proteomes" id="UP000321337"/>
    </source>
</evidence>
<dbReference type="GO" id="GO:0009636">
    <property type="term" value="P:response to toxic substance"/>
    <property type="evidence" value="ECO:0007669"/>
    <property type="project" value="InterPro"/>
</dbReference>
<organism evidence="8 9">
    <name type="scientific">Sulfuriferula plumbiphila</name>
    <dbReference type="NCBI Taxonomy" id="171865"/>
    <lineage>
        <taxon>Bacteria</taxon>
        <taxon>Pseudomonadati</taxon>
        <taxon>Pseudomonadota</taxon>
        <taxon>Betaproteobacteria</taxon>
        <taxon>Nitrosomonadales</taxon>
        <taxon>Sulfuricellaceae</taxon>
        <taxon>Sulfuriferula</taxon>
    </lineage>
</organism>
<dbReference type="AlphaFoldDB" id="A0A512L6B3"/>
<dbReference type="Proteomes" id="UP000321337">
    <property type="component" value="Unassembled WGS sequence"/>
</dbReference>
<feature type="chain" id="PRO_5022097252" description="Entericidin" evidence="7">
    <location>
        <begin position="24"/>
        <end position="52"/>
    </location>
</feature>
<keyword evidence="9" id="KW-1185">Reference proteome</keyword>
<proteinExistence type="inferred from homology"/>
<evidence type="ECO:0000256" key="1">
    <source>
        <dbReference type="ARBA" id="ARBA00010296"/>
    </source>
</evidence>
<evidence type="ECO:0000256" key="3">
    <source>
        <dbReference type="ARBA" id="ARBA00022729"/>
    </source>
</evidence>
<evidence type="ECO:0000256" key="7">
    <source>
        <dbReference type="SAM" id="SignalP"/>
    </source>
</evidence>
<accession>A0A512L6B3</accession>
<comment type="similarity">
    <text evidence="1">Belongs to the EcnA/EcnB lipoprotein family.</text>
</comment>
<reference evidence="8 9" key="1">
    <citation type="submission" date="2019-07" db="EMBL/GenBank/DDBJ databases">
        <title>Whole genome shotgun sequence of Thiobacillus plumbophilus NBRC 107929.</title>
        <authorList>
            <person name="Hosoyama A."/>
            <person name="Uohara A."/>
            <person name="Ohji S."/>
            <person name="Ichikawa N."/>
        </authorList>
    </citation>
    <scope>NUCLEOTIDE SEQUENCE [LARGE SCALE GENOMIC DNA]</scope>
    <source>
        <strain evidence="8 9">NBRC 107929</strain>
    </source>
</reference>
<dbReference type="RefSeq" id="WP_174861830.1">
    <property type="nucleotide sequence ID" value="NZ_AP021884.1"/>
</dbReference>
<comment type="caution">
    <text evidence="8">The sequence shown here is derived from an EMBL/GenBank/DDBJ whole genome shotgun (WGS) entry which is preliminary data.</text>
</comment>
<dbReference type="PROSITE" id="PS51257">
    <property type="entry name" value="PROKAR_LIPOPROTEIN"/>
    <property type="match status" value="1"/>
</dbReference>
<evidence type="ECO:0000313" key="8">
    <source>
        <dbReference type="EMBL" id="GEP30023.1"/>
    </source>
</evidence>
<keyword evidence="4" id="KW-0472">Membrane</keyword>
<protein>
    <recommendedName>
        <fullName evidence="10">Entericidin</fullName>
    </recommendedName>
</protein>
<evidence type="ECO:0000256" key="2">
    <source>
        <dbReference type="ARBA" id="ARBA00022475"/>
    </source>
</evidence>
<keyword evidence="3 7" id="KW-0732">Signal</keyword>
<dbReference type="GO" id="GO:0016020">
    <property type="term" value="C:membrane"/>
    <property type="evidence" value="ECO:0007669"/>
    <property type="project" value="InterPro"/>
</dbReference>
<dbReference type="Pfam" id="PF08085">
    <property type="entry name" value="Entericidin"/>
    <property type="match status" value="1"/>
</dbReference>
<dbReference type="InterPro" id="IPR012556">
    <property type="entry name" value="Entericidin"/>
</dbReference>
<feature type="signal peptide" evidence="7">
    <location>
        <begin position="1"/>
        <end position="23"/>
    </location>
</feature>
<name>A0A512L6B3_9PROT</name>
<dbReference type="EMBL" id="BKAD01000010">
    <property type="protein sequence ID" value="GEP30023.1"/>
    <property type="molecule type" value="Genomic_DNA"/>
</dbReference>
<evidence type="ECO:0000256" key="4">
    <source>
        <dbReference type="ARBA" id="ARBA00023136"/>
    </source>
</evidence>
<keyword evidence="5" id="KW-0564">Palmitate</keyword>
<sequence>MTRKILSALVMASTLGMLLSVSACNTVAGAGKDVEHAGDAIHDKARDVQQGN</sequence>
<evidence type="ECO:0008006" key="10">
    <source>
        <dbReference type="Google" id="ProtNLM"/>
    </source>
</evidence>
<evidence type="ECO:0000256" key="5">
    <source>
        <dbReference type="ARBA" id="ARBA00023139"/>
    </source>
</evidence>